<proteinExistence type="predicted"/>
<evidence type="ECO:0000313" key="3">
    <source>
        <dbReference type="Proteomes" id="UP001066276"/>
    </source>
</evidence>
<dbReference type="AlphaFoldDB" id="A0AAV7WCE9"/>
<comment type="caution">
    <text evidence="2">The sequence shown here is derived from an EMBL/GenBank/DDBJ whole genome shotgun (WGS) entry which is preliminary data.</text>
</comment>
<dbReference type="Proteomes" id="UP001066276">
    <property type="component" value="Chromosome 1_2"/>
</dbReference>
<protein>
    <submittedName>
        <fullName evidence="2">Uncharacterized protein</fullName>
    </submittedName>
</protein>
<evidence type="ECO:0000256" key="1">
    <source>
        <dbReference type="SAM" id="MobiDB-lite"/>
    </source>
</evidence>
<accession>A0AAV7WCE9</accession>
<keyword evidence="3" id="KW-1185">Reference proteome</keyword>
<organism evidence="2 3">
    <name type="scientific">Pleurodeles waltl</name>
    <name type="common">Iberian ribbed newt</name>
    <dbReference type="NCBI Taxonomy" id="8319"/>
    <lineage>
        <taxon>Eukaryota</taxon>
        <taxon>Metazoa</taxon>
        <taxon>Chordata</taxon>
        <taxon>Craniata</taxon>
        <taxon>Vertebrata</taxon>
        <taxon>Euteleostomi</taxon>
        <taxon>Amphibia</taxon>
        <taxon>Batrachia</taxon>
        <taxon>Caudata</taxon>
        <taxon>Salamandroidea</taxon>
        <taxon>Salamandridae</taxon>
        <taxon>Pleurodelinae</taxon>
        <taxon>Pleurodeles</taxon>
    </lineage>
</organism>
<sequence>MSKPAWAEPHCSSLRSPTQHRASEQALRQESPPQGAPPAPARDSPPVGPRLPTSDAAPPPPRPANRSTHLRGRAGILTRPKRRVGRIPLFSLFWVRSAQEWVPREGSHRQARVPDAMLVAWPQGRPSFKQPQGCCCTRFHSFLGSVDRRTSRGSRKCGAEPGIAIISGG</sequence>
<name>A0AAV7WCE9_PLEWA</name>
<feature type="compositionally biased region" description="Polar residues" evidence="1">
    <location>
        <begin position="13"/>
        <end position="32"/>
    </location>
</feature>
<gene>
    <name evidence="2" type="ORF">NDU88_005112</name>
</gene>
<reference evidence="2" key="1">
    <citation type="journal article" date="2022" name="bioRxiv">
        <title>Sequencing and chromosome-scale assembly of the giantPleurodeles waltlgenome.</title>
        <authorList>
            <person name="Brown T."/>
            <person name="Elewa A."/>
            <person name="Iarovenko S."/>
            <person name="Subramanian E."/>
            <person name="Araus A.J."/>
            <person name="Petzold A."/>
            <person name="Susuki M."/>
            <person name="Suzuki K.-i.T."/>
            <person name="Hayashi T."/>
            <person name="Toyoda A."/>
            <person name="Oliveira C."/>
            <person name="Osipova E."/>
            <person name="Leigh N.D."/>
            <person name="Simon A."/>
            <person name="Yun M.H."/>
        </authorList>
    </citation>
    <scope>NUCLEOTIDE SEQUENCE</scope>
    <source>
        <strain evidence="2">20211129_DDA</strain>
        <tissue evidence="2">Liver</tissue>
    </source>
</reference>
<dbReference type="EMBL" id="JANPWB010000002">
    <property type="protein sequence ID" value="KAJ1209739.1"/>
    <property type="molecule type" value="Genomic_DNA"/>
</dbReference>
<feature type="region of interest" description="Disordered" evidence="1">
    <location>
        <begin position="1"/>
        <end position="77"/>
    </location>
</feature>
<evidence type="ECO:0000313" key="2">
    <source>
        <dbReference type="EMBL" id="KAJ1209739.1"/>
    </source>
</evidence>